<geneLocation type="mitochondrion" evidence="3"/>
<dbReference type="PANTHER" id="PTHR10845:SF192">
    <property type="entry name" value="DOUBLE HIT, ISOFORM B"/>
    <property type="match status" value="1"/>
</dbReference>
<proteinExistence type="predicted"/>
<keyword evidence="1" id="KW-0472">Membrane</keyword>
<dbReference type="EMBL" id="OVEO01000002">
    <property type="protein sequence ID" value="SPQ93981.1"/>
    <property type="molecule type" value="Genomic_DNA"/>
</dbReference>
<dbReference type="SUPFAM" id="SSF48097">
    <property type="entry name" value="Regulator of G-protein signaling, RGS"/>
    <property type="match status" value="1"/>
</dbReference>
<dbReference type="Pfam" id="PF00615">
    <property type="entry name" value="RGS"/>
    <property type="match status" value="1"/>
</dbReference>
<evidence type="ECO:0000313" key="4">
    <source>
        <dbReference type="Proteomes" id="UP000290189"/>
    </source>
</evidence>
<dbReference type="Proteomes" id="UP000290189">
    <property type="component" value="Unassembled WGS sequence"/>
</dbReference>
<keyword evidence="1" id="KW-1133">Transmembrane helix</keyword>
<feature type="transmembrane region" description="Helical" evidence="1">
    <location>
        <begin position="238"/>
        <end position="257"/>
    </location>
</feature>
<reference evidence="3 4" key="1">
    <citation type="submission" date="2018-03" db="EMBL/GenBank/DDBJ databases">
        <authorList>
            <person name="Fogelqvist J."/>
        </authorList>
    </citation>
    <scope>NUCLEOTIDE SEQUENCE [LARGE SCALE GENOMIC DNA]</scope>
</reference>
<feature type="domain" description="RGS" evidence="2">
    <location>
        <begin position="312"/>
        <end position="422"/>
    </location>
</feature>
<dbReference type="PROSITE" id="PS50132">
    <property type="entry name" value="RGS"/>
    <property type="match status" value="1"/>
</dbReference>
<protein>
    <recommendedName>
        <fullName evidence="2">RGS domain-containing protein</fullName>
    </recommendedName>
</protein>
<name>A0A3P3Y1C7_PLABS</name>
<dbReference type="Gene3D" id="1.10.167.10">
    <property type="entry name" value="Regulator of G-protein Signalling 4, domain 2"/>
    <property type="match status" value="1"/>
</dbReference>
<feature type="transmembrane region" description="Helical" evidence="1">
    <location>
        <begin position="269"/>
        <end position="293"/>
    </location>
</feature>
<feature type="transmembrane region" description="Helical" evidence="1">
    <location>
        <begin position="196"/>
        <end position="217"/>
    </location>
</feature>
<dbReference type="SMART" id="SM00315">
    <property type="entry name" value="RGS"/>
    <property type="match status" value="1"/>
</dbReference>
<evidence type="ECO:0000259" key="2">
    <source>
        <dbReference type="PROSITE" id="PS50132"/>
    </source>
</evidence>
<dbReference type="InterPro" id="IPR036305">
    <property type="entry name" value="RGS_sf"/>
</dbReference>
<feature type="transmembrane region" description="Helical" evidence="1">
    <location>
        <begin position="155"/>
        <end position="176"/>
    </location>
</feature>
<dbReference type="InterPro" id="IPR016137">
    <property type="entry name" value="RGS"/>
</dbReference>
<organism evidence="3 4">
    <name type="scientific">Plasmodiophora brassicae</name>
    <name type="common">Clubroot disease agent</name>
    <dbReference type="NCBI Taxonomy" id="37360"/>
    <lineage>
        <taxon>Eukaryota</taxon>
        <taxon>Sar</taxon>
        <taxon>Rhizaria</taxon>
        <taxon>Endomyxa</taxon>
        <taxon>Phytomyxea</taxon>
        <taxon>Plasmodiophorida</taxon>
        <taxon>Plasmodiophoridae</taxon>
        <taxon>Plasmodiophora</taxon>
    </lineage>
</organism>
<evidence type="ECO:0000256" key="1">
    <source>
        <dbReference type="SAM" id="Phobius"/>
    </source>
</evidence>
<feature type="transmembrane region" description="Helical" evidence="1">
    <location>
        <begin position="50"/>
        <end position="68"/>
    </location>
</feature>
<dbReference type="InterPro" id="IPR044926">
    <property type="entry name" value="RGS_subdomain_2"/>
</dbReference>
<keyword evidence="1" id="KW-0812">Transmembrane</keyword>
<keyword evidence="3" id="KW-0496">Mitochondrion</keyword>
<feature type="transmembrane region" description="Helical" evidence="1">
    <location>
        <begin position="80"/>
        <end position="105"/>
    </location>
</feature>
<dbReference type="AlphaFoldDB" id="A0A3P3Y1C7"/>
<gene>
    <name evidence="3" type="ORF">PLBR_LOCUS1196</name>
</gene>
<feature type="transmembrane region" description="Helical" evidence="1">
    <location>
        <begin position="6"/>
        <end position="30"/>
    </location>
</feature>
<dbReference type="PANTHER" id="PTHR10845">
    <property type="entry name" value="REGULATOR OF G PROTEIN SIGNALING"/>
    <property type="match status" value="1"/>
</dbReference>
<accession>A0A3P3Y1C7</accession>
<dbReference type="PRINTS" id="PR01301">
    <property type="entry name" value="RGSPROTEIN"/>
</dbReference>
<sequence>MWPPVYIVASVVGGTGLACGAMMVPAVILFWATRRSSRCVSARRPHTTCFFFACALAFTSSNVVAFVYPDRVAAWQVIAWHFAFMGLALDAIVVLVWNYFFLFNLHRERDARRPRRKTMLDGSTSARVAPAGSAERSGRSWFEAHTYLNSVRVELLFLALNTIWQWPLLLVVVVYHDQLQGPFYATVLDGGRPGTVYLAVLTMRLVVFAAYIAPLIRYLRKTASDSLGIVRSFRRIDLCHRVTHLVILVGLALYFGSVRAWHDTVTIAGIIYVIPIGIATPYVQFELVVVPLYQHATERQALLDESGVPASLFEKFLGTRDGYDMMMRAATLEFSTENLLFWEAVRKFERNWPHLPEDRRRLDGEQIRKTFLVSDHSAQTVNVSAGALRAATADPTIRPDTFDVARAEVLQLMRKDTFARYVGAGHGGPWERFLQKENELDFLHCTTTRTNDAVVPIHGP</sequence>
<evidence type="ECO:0000313" key="3">
    <source>
        <dbReference type="EMBL" id="SPQ93981.1"/>
    </source>
</evidence>